<reference evidence="4 5" key="1">
    <citation type="submission" date="2019-07" db="EMBL/GenBank/DDBJ databases">
        <title>Genomic Encyclopedia of Archaeal and Bacterial Type Strains, Phase II (KMG-II): from individual species to whole genera.</title>
        <authorList>
            <person name="Goeker M."/>
        </authorList>
    </citation>
    <scope>NUCLEOTIDE SEQUENCE [LARGE SCALE GENOMIC DNA]</scope>
    <source>
        <strain evidence="4 5">DSM 14571</strain>
    </source>
</reference>
<evidence type="ECO:0000259" key="2">
    <source>
        <dbReference type="Pfam" id="PF20448"/>
    </source>
</evidence>
<evidence type="ECO:0000256" key="1">
    <source>
        <dbReference type="SAM" id="SignalP"/>
    </source>
</evidence>
<keyword evidence="1" id="KW-0732">Signal</keyword>
<comment type="caution">
    <text evidence="4">The sequence shown here is derived from an EMBL/GenBank/DDBJ whole genome shotgun (WGS) entry which is preliminary data.</text>
</comment>
<feature type="domain" description="DUF6705" evidence="2">
    <location>
        <begin position="1"/>
        <end position="148"/>
    </location>
</feature>
<protein>
    <recommendedName>
        <fullName evidence="2">DUF6705 domain-containing protein</fullName>
    </recommendedName>
</protein>
<evidence type="ECO:0000313" key="5">
    <source>
        <dbReference type="Proteomes" id="UP000324513"/>
    </source>
</evidence>
<dbReference type="EMBL" id="VNHK01000018">
    <property type="protein sequence ID" value="TYO84784.1"/>
    <property type="molecule type" value="Genomic_DNA"/>
</dbReference>
<dbReference type="Proteomes" id="UP000324513">
    <property type="component" value="Unassembled WGS sequence"/>
</dbReference>
<feature type="chain" id="PRO_5045034108" description="DUF6705 domain-containing protein" evidence="1">
    <location>
        <begin position="19"/>
        <end position="184"/>
    </location>
</feature>
<proteinExistence type="predicted"/>
<dbReference type="EMBL" id="VNHK01000006">
    <property type="protein sequence ID" value="TYO91704.1"/>
    <property type="molecule type" value="Genomic_DNA"/>
</dbReference>
<feature type="signal peptide" evidence="1">
    <location>
        <begin position="1"/>
        <end position="18"/>
    </location>
</feature>
<name>A0ABY3NFE0_ELIMR</name>
<organism evidence="4 5">
    <name type="scientific">Elizabethkingia miricola</name>
    <name type="common">Chryseobacterium miricola</name>
    <dbReference type="NCBI Taxonomy" id="172045"/>
    <lineage>
        <taxon>Bacteria</taxon>
        <taxon>Pseudomonadati</taxon>
        <taxon>Bacteroidota</taxon>
        <taxon>Flavobacteriia</taxon>
        <taxon>Flavobacteriales</taxon>
        <taxon>Weeksellaceae</taxon>
        <taxon>Elizabethkingia</taxon>
    </lineage>
</organism>
<keyword evidence="5" id="KW-1185">Reference proteome</keyword>
<gene>
    <name evidence="4" type="ORF">LX74_01948</name>
    <name evidence="3" type="ORF">LX74_03844</name>
</gene>
<accession>A0ABY3NFE0</accession>
<dbReference type="Pfam" id="PF20448">
    <property type="entry name" value="DUF6705"/>
    <property type="match status" value="1"/>
</dbReference>
<dbReference type="RefSeq" id="WP_065082195.1">
    <property type="nucleotide sequence ID" value="NZ_FLSS01000010.1"/>
</dbReference>
<sequence length="184" mass="21008">MKNLLFIITIIFSFSCSAQEYPLNTSFKTIPQGSYLKDTQNELSRYTGTWKTLFNGKDITLDIQKIEKYSIKYPKNQFFRDVLLIRYTVKDGNGNTLQSTLNDSVLNSNIKSTYILPDNKIAFTHSGGDCGIGSGRVYLQYVDSTHMKWSYYPEILMLATGECPQGSDLKVYLPKTEDLTFTKQ</sequence>
<evidence type="ECO:0000313" key="4">
    <source>
        <dbReference type="EMBL" id="TYO91704.1"/>
    </source>
</evidence>
<dbReference type="InterPro" id="IPR046551">
    <property type="entry name" value="DUF6705"/>
</dbReference>
<dbReference type="PROSITE" id="PS51257">
    <property type="entry name" value="PROKAR_LIPOPROTEIN"/>
    <property type="match status" value="1"/>
</dbReference>
<evidence type="ECO:0000313" key="3">
    <source>
        <dbReference type="EMBL" id="TYO84784.1"/>
    </source>
</evidence>